<proteinExistence type="predicted"/>
<protein>
    <recommendedName>
        <fullName evidence="6">Transposase</fullName>
    </recommendedName>
</protein>
<dbReference type="InterPro" id="IPR036388">
    <property type="entry name" value="WH-like_DNA-bd_sf"/>
</dbReference>
<dbReference type="Pfam" id="PF13358">
    <property type="entry name" value="DDE_3"/>
    <property type="match status" value="1"/>
</dbReference>
<feature type="domain" description="Transposase Tc1-like" evidence="1">
    <location>
        <begin position="70"/>
        <end position="140"/>
    </location>
</feature>
<reference evidence="4" key="1">
    <citation type="submission" date="2021-01" db="EMBL/GenBank/DDBJ databases">
        <authorList>
            <person name="Zahm M."/>
            <person name="Roques C."/>
            <person name="Cabau C."/>
            <person name="Klopp C."/>
            <person name="Donnadieu C."/>
            <person name="Jouanno E."/>
            <person name="Lampietro C."/>
            <person name="Louis A."/>
            <person name="Herpin A."/>
            <person name="Echchiki A."/>
            <person name="Berthelot C."/>
            <person name="Parey E."/>
            <person name="Roest-Crollius H."/>
            <person name="Braasch I."/>
            <person name="Postlethwait J."/>
            <person name="Bobe J."/>
            <person name="Montfort J."/>
            <person name="Bouchez O."/>
            <person name="Begum T."/>
            <person name="Mejri S."/>
            <person name="Adams A."/>
            <person name="Chen W.-J."/>
            <person name="Guiguen Y."/>
        </authorList>
    </citation>
    <scope>NUCLEOTIDE SEQUENCE</scope>
    <source>
        <strain evidence="4">YG-15Mar2019-1</strain>
        <tissue evidence="4">Brain</tissue>
    </source>
</reference>
<organism evidence="4 5">
    <name type="scientific">Megalops atlanticus</name>
    <name type="common">Tarpon</name>
    <name type="synonym">Clupea gigantea</name>
    <dbReference type="NCBI Taxonomy" id="7932"/>
    <lineage>
        <taxon>Eukaryota</taxon>
        <taxon>Metazoa</taxon>
        <taxon>Chordata</taxon>
        <taxon>Craniata</taxon>
        <taxon>Vertebrata</taxon>
        <taxon>Euteleostomi</taxon>
        <taxon>Actinopterygii</taxon>
        <taxon>Neopterygii</taxon>
        <taxon>Teleostei</taxon>
        <taxon>Elopiformes</taxon>
        <taxon>Megalopidae</taxon>
        <taxon>Megalops</taxon>
    </lineage>
</organism>
<accession>A0A9D3PTI6</accession>
<dbReference type="EMBL" id="JAFDVH010000011">
    <property type="protein sequence ID" value="KAG7467865.1"/>
    <property type="molecule type" value="Genomic_DNA"/>
</dbReference>
<sequence>MGRSKELSDFKRGTVMGCHLCNKTVCEISSLLDIPRSTVSDIIRKWKRLGTTATQPRSGRPRKITERGQRLLRHMVHKSRQRSADSIAEEFRASTGINVSTKTVWRELHGMGFHGRAAACKPHITKSNAKRRMEWCKAHRRWTVEQWKRVLWSDKSCFSVWQSDGRVWVWRMPGEHYLPDCIVPTGKFGGGGIMVWGCFSGFGLGPLSPVKGNLNASAYQDILDNAMLPTLWQQFGEGPFLFQHDCAPVHKARTIKTWFDEFGVEELDWPAQSPDLNPIEHLWDELEWRLRARPSRPTSVPDLINALQNE</sequence>
<evidence type="ECO:0000313" key="5">
    <source>
        <dbReference type="Proteomes" id="UP001046870"/>
    </source>
</evidence>
<comment type="caution">
    <text evidence="4">The sequence shown here is derived from an EMBL/GenBank/DDBJ whole genome shotgun (WGS) entry which is preliminary data.</text>
</comment>
<feature type="domain" description="Sleeping Beauty transposase HTH" evidence="3">
    <location>
        <begin position="1"/>
        <end position="52"/>
    </location>
</feature>
<dbReference type="SUPFAM" id="SSF46689">
    <property type="entry name" value="Homeodomain-like"/>
    <property type="match status" value="1"/>
</dbReference>
<dbReference type="InterPro" id="IPR057667">
    <property type="entry name" value="HTH_SB"/>
</dbReference>
<dbReference type="OrthoDB" id="8627217at2759"/>
<dbReference type="GO" id="GO:0003677">
    <property type="term" value="F:DNA binding"/>
    <property type="evidence" value="ECO:0007669"/>
    <property type="project" value="InterPro"/>
</dbReference>
<dbReference type="InterPro" id="IPR002492">
    <property type="entry name" value="Transposase_Tc1-like"/>
</dbReference>
<name>A0A9D3PTI6_MEGAT</name>
<evidence type="ECO:0000259" key="2">
    <source>
        <dbReference type="Pfam" id="PF13358"/>
    </source>
</evidence>
<dbReference type="InterPro" id="IPR009057">
    <property type="entry name" value="Homeodomain-like_sf"/>
</dbReference>
<dbReference type="InterPro" id="IPR052338">
    <property type="entry name" value="Transposase_5"/>
</dbReference>
<evidence type="ECO:0000259" key="3">
    <source>
        <dbReference type="Pfam" id="PF25787"/>
    </source>
</evidence>
<evidence type="ECO:0000313" key="4">
    <source>
        <dbReference type="EMBL" id="KAG7467865.1"/>
    </source>
</evidence>
<keyword evidence="5" id="KW-1185">Reference proteome</keyword>
<feature type="domain" description="Tc1-like transposase DDE" evidence="2">
    <location>
        <begin position="209"/>
        <end position="293"/>
    </location>
</feature>
<dbReference type="PANTHER" id="PTHR23022">
    <property type="entry name" value="TRANSPOSABLE ELEMENT-RELATED"/>
    <property type="match status" value="1"/>
</dbReference>
<dbReference type="GO" id="GO:0006313">
    <property type="term" value="P:DNA transposition"/>
    <property type="evidence" value="ECO:0007669"/>
    <property type="project" value="InterPro"/>
</dbReference>
<evidence type="ECO:0008006" key="6">
    <source>
        <dbReference type="Google" id="ProtNLM"/>
    </source>
</evidence>
<dbReference type="PANTHER" id="PTHR23022:SF135">
    <property type="entry name" value="SI:DKEY-77F5.3"/>
    <property type="match status" value="1"/>
</dbReference>
<dbReference type="InterPro" id="IPR038717">
    <property type="entry name" value="Tc1-like_DDE_dom"/>
</dbReference>
<dbReference type="Gene3D" id="1.10.10.10">
    <property type="entry name" value="Winged helix-like DNA-binding domain superfamily/Winged helix DNA-binding domain"/>
    <property type="match status" value="1"/>
</dbReference>
<dbReference type="Proteomes" id="UP001046870">
    <property type="component" value="Chromosome 11"/>
</dbReference>
<dbReference type="Pfam" id="PF25787">
    <property type="entry name" value="HTH_SB"/>
    <property type="match status" value="1"/>
</dbReference>
<dbReference type="AlphaFoldDB" id="A0A9D3PTI6"/>
<dbReference type="Gene3D" id="3.30.420.10">
    <property type="entry name" value="Ribonuclease H-like superfamily/Ribonuclease H"/>
    <property type="match status" value="1"/>
</dbReference>
<gene>
    <name evidence="4" type="ORF">MATL_G00136720</name>
</gene>
<dbReference type="Pfam" id="PF01498">
    <property type="entry name" value="HTH_Tnp_Tc3_2"/>
    <property type="match status" value="1"/>
</dbReference>
<evidence type="ECO:0000259" key="1">
    <source>
        <dbReference type="Pfam" id="PF01498"/>
    </source>
</evidence>
<dbReference type="InterPro" id="IPR036397">
    <property type="entry name" value="RNaseH_sf"/>
</dbReference>
<dbReference type="GO" id="GO:0015074">
    <property type="term" value="P:DNA integration"/>
    <property type="evidence" value="ECO:0007669"/>
    <property type="project" value="InterPro"/>
</dbReference>